<dbReference type="PANTHER" id="PTHR11571:SF263">
    <property type="entry name" value="GLUTATHIONE S-TRANSFERASE"/>
    <property type="match status" value="1"/>
</dbReference>
<dbReference type="RefSeq" id="WP_035930324.1">
    <property type="nucleotide sequence ID" value="NZ_CADFFX010000001.1"/>
</dbReference>
<sequence>MAYELYYWDGLQGRGEFVRLALEDAGADYVDVARGAKKDGLGTDAMMKVMKSRTEPHIPFAPPFLKDGELIVPHVANILLYLGPKLGLAPKDEGARFAAHGLQLTIADFVTEVHDTHHPLATDLYYEDQRDAARVRSKHFIEARIPKFFGYFERVLKQNPHGDTHMIGKKATYVDLSMFQLVEGLHYAFPRACAKFGEQYPRVAALHDAVLGRPNIARYVESERRIPFNESGIFRHYPELDQDAS</sequence>
<comment type="caution">
    <text evidence="3">The sequence shown here is derived from an EMBL/GenBank/DDBJ whole genome shotgun (WGS) entry which is preliminary data.</text>
</comment>
<dbReference type="GO" id="GO:0004364">
    <property type="term" value="F:glutathione transferase activity"/>
    <property type="evidence" value="ECO:0007669"/>
    <property type="project" value="TreeGrafter"/>
</dbReference>
<organism evidence="3 4">
    <name type="scientific">Caballeronia glathei</name>
    <dbReference type="NCBI Taxonomy" id="60547"/>
    <lineage>
        <taxon>Bacteria</taxon>
        <taxon>Pseudomonadati</taxon>
        <taxon>Pseudomonadota</taxon>
        <taxon>Betaproteobacteria</taxon>
        <taxon>Burkholderiales</taxon>
        <taxon>Burkholderiaceae</taxon>
        <taxon>Caballeronia</taxon>
    </lineage>
</organism>
<protein>
    <submittedName>
        <fullName evidence="3">Glutathione S-transferase</fullName>
    </submittedName>
</protein>
<dbReference type="EMBL" id="JFHC01000065">
    <property type="protein sequence ID" value="KDR39158.1"/>
    <property type="molecule type" value="Genomic_DNA"/>
</dbReference>
<dbReference type="InterPro" id="IPR050213">
    <property type="entry name" value="GST_superfamily"/>
</dbReference>
<evidence type="ECO:0000259" key="2">
    <source>
        <dbReference type="PROSITE" id="PS50405"/>
    </source>
</evidence>
<dbReference type="Gene3D" id="1.20.1050.10">
    <property type="match status" value="1"/>
</dbReference>
<keyword evidence="3" id="KW-0808">Transferase</keyword>
<proteinExistence type="predicted"/>
<dbReference type="CDD" id="cd03192">
    <property type="entry name" value="GST_C_Sigma_like"/>
    <property type="match status" value="1"/>
</dbReference>
<dbReference type="GO" id="GO:0006749">
    <property type="term" value="P:glutathione metabolic process"/>
    <property type="evidence" value="ECO:0007669"/>
    <property type="project" value="TreeGrafter"/>
</dbReference>
<accession>A0A069PEU6</accession>
<dbReference type="Proteomes" id="UP000027466">
    <property type="component" value="Unassembled WGS sequence"/>
</dbReference>
<feature type="domain" description="GST C-terminal" evidence="2">
    <location>
        <begin position="92"/>
        <end position="228"/>
    </location>
</feature>
<dbReference type="STRING" id="60547.GCA_000751215_02328"/>
<dbReference type="PROSITE" id="PS50404">
    <property type="entry name" value="GST_NTER"/>
    <property type="match status" value="1"/>
</dbReference>
<dbReference type="InterPro" id="IPR004045">
    <property type="entry name" value="Glutathione_S-Trfase_N"/>
</dbReference>
<dbReference type="InterPro" id="IPR036249">
    <property type="entry name" value="Thioredoxin-like_sf"/>
</dbReference>
<dbReference type="AlphaFoldDB" id="A0A069PEU6"/>
<dbReference type="InterPro" id="IPR004046">
    <property type="entry name" value="GST_C"/>
</dbReference>
<reference evidence="3 4" key="1">
    <citation type="submission" date="2014-03" db="EMBL/GenBank/DDBJ databases">
        <title>Draft Genome Sequences of Four Burkholderia Strains.</title>
        <authorList>
            <person name="Liu X.Y."/>
            <person name="Li C.X."/>
            <person name="Xu J.H."/>
        </authorList>
    </citation>
    <scope>NUCLEOTIDE SEQUENCE [LARGE SCALE GENOMIC DNA]</scope>
    <source>
        <strain evidence="3 4">DSM 50014</strain>
    </source>
</reference>
<dbReference type="PROSITE" id="PS50405">
    <property type="entry name" value="GST_CTER"/>
    <property type="match status" value="1"/>
</dbReference>
<dbReference type="InterPro" id="IPR010987">
    <property type="entry name" value="Glutathione-S-Trfase_C-like"/>
</dbReference>
<dbReference type="FunFam" id="1.20.1050.10:FF:000051">
    <property type="entry name" value="Glutathione S-transferase"/>
    <property type="match status" value="1"/>
</dbReference>
<dbReference type="Gene3D" id="3.40.30.10">
    <property type="entry name" value="Glutaredoxin"/>
    <property type="match status" value="1"/>
</dbReference>
<dbReference type="Pfam" id="PF14497">
    <property type="entry name" value="GST_C_3"/>
    <property type="match status" value="1"/>
</dbReference>
<dbReference type="SUPFAM" id="SSF52833">
    <property type="entry name" value="Thioredoxin-like"/>
    <property type="match status" value="1"/>
</dbReference>
<feature type="domain" description="GST N-terminal" evidence="1">
    <location>
        <begin position="1"/>
        <end position="90"/>
    </location>
</feature>
<keyword evidence="4" id="KW-1185">Reference proteome</keyword>
<evidence type="ECO:0000313" key="4">
    <source>
        <dbReference type="Proteomes" id="UP000027466"/>
    </source>
</evidence>
<dbReference type="PANTHER" id="PTHR11571">
    <property type="entry name" value="GLUTATHIONE S-TRANSFERASE"/>
    <property type="match status" value="1"/>
</dbReference>
<evidence type="ECO:0000259" key="1">
    <source>
        <dbReference type="PROSITE" id="PS50404"/>
    </source>
</evidence>
<evidence type="ECO:0000313" key="3">
    <source>
        <dbReference type="EMBL" id="KDR39158.1"/>
    </source>
</evidence>
<name>A0A069PEU6_9BURK</name>
<dbReference type="SUPFAM" id="SSF47616">
    <property type="entry name" value="GST C-terminal domain-like"/>
    <property type="match status" value="1"/>
</dbReference>
<dbReference type="InterPro" id="IPR036282">
    <property type="entry name" value="Glutathione-S-Trfase_C_sf"/>
</dbReference>
<gene>
    <name evidence="3" type="ORF">BG61_34615</name>
</gene>